<dbReference type="AlphaFoldDB" id="A0A6J7BZ70"/>
<accession>A0A6J7BZ70</accession>
<dbReference type="EMBL" id="CAFBIZ010000112">
    <property type="protein sequence ID" value="CAB4850171.1"/>
    <property type="molecule type" value="Genomic_DNA"/>
</dbReference>
<proteinExistence type="predicted"/>
<evidence type="ECO:0000313" key="1">
    <source>
        <dbReference type="EMBL" id="CAB4850171.1"/>
    </source>
</evidence>
<protein>
    <submittedName>
        <fullName evidence="1">Unannotated protein</fullName>
    </submittedName>
</protein>
<reference evidence="1" key="1">
    <citation type="submission" date="2020-05" db="EMBL/GenBank/DDBJ databases">
        <authorList>
            <person name="Chiriac C."/>
            <person name="Salcher M."/>
            <person name="Ghai R."/>
            <person name="Kavagutti S V."/>
        </authorList>
    </citation>
    <scope>NUCLEOTIDE SEQUENCE</scope>
</reference>
<name>A0A6J7BZ70_9ZZZZ</name>
<gene>
    <name evidence="1" type="ORF">UFOPK3268_00947</name>
</gene>
<organism evidence="1">
    <name type="scientific">freshwater metagenome</name>
    <dbReference type="NCBI Taxonomy" id="449393"/>
    <lineage>
        <taxon>unclassified sequences</taxon>
        <taxon>metagenomes</taxon>
        <taxon>ecological metagenomes</taxon>
    </lineage>
</organism>
<sequence>MGGDERVLQCVGRILGIRCRAQGDGPQAIAVAQEQRGKGVGVTCHMGAEQGGVADRYASRGLVAG</sequence>